<sequence>MCKEDVQLMADIGLDAYRFSISWPRLIPNGRGPVNPKGLLYYNNLINELLSHGIQPHVTLVNLDHPQALEDEYGGWISRKMVDDFVLYADVCFREFGDRVKYWTTVNEPNVMGSGGYGMGIAPPARCSPPFGLVNCTRGNSSTEPYIAVHHILLAHASVVKLYRTKYRDKQHGFVGITIYVYWSIPSSHSKEDITATQRANDFLIGWILDPLVFGDYPATMKKNAGSRIPSFTKLESELVKGSFDFVGIEHYMIAYVKDSPSSLMTEQRDYYADQAVSLLLPDPLWGFELSVNPWALEGVLEYIKQVYGNPPVFVYENGQRMRLNSSVEDTPRVEYLQAYIGSVLNALRNGSNTRGYVTWSFLDVFELFGGYESTYGLCYVDFDDPDLKRYPKLSAHWYSRFLKGKTVDRKEVTIEFEESSSALSS</sequence>
<proteinExistence type="inferred from homology"/>
<evidence type="ECO:0000256" key="2">
    <source>
        <dbReference type="RuleBase" id="RU003690"/>
    </source>
</evidence>
<gene>
    <name evidence="3" type="ORF">TIFTF001_007272</name>
</gene>
<evidence type="ECO:0000313" key="3">
    <source>
        <dbReference type="EMBL" id="GMN38003.1"/>
    </source>
</evidence>
<organism evidence="3 4">
    <name type="scientific">Ficus carica</name>
    <name type="common">Common fig</name>
    <dbReference type="NCBI Taxonomy" id="3494"/>
    <lineage>
        <taxon>Eukaryota</taxon>
        <taxon>Viridiplantae</taxon>
        <taxon>Streptophyta</taxon>
        <taxon>Embryophyta</taxon>
        <taxon>Tracheophyta</taxon>
        <taxon>Spermatophyta</taxon>
        <taxon>Magnoliopsida</taxon>
        <taxon>eudicotyledons</taxon>
        <taxon>Gunneridae</taxon>
        <taxon>Pentapetalae</taxon>
        <taxon>rosids</taxon>
        <taxon>fabids</taxon>
        <taxon>Rosales</taxon>
        <taxon>Moraceae</taxon>
        <taxon>Ficeae</taxon>
        <taxon>Ficus</taxon>
    </lineage>
</organism>
<dbReference type="EMBL" id="BTGU01000007">
    <property type="protein sequence ID" value="GMN38003.1"/>
    <property type="molecule type" value="Genomic_DNA"/>
</dbReference>
<dbReference type="GO" id="GO:0008422">
    <property type="term" value="F:beta-glucosidase activity"/>
    <property type="evidence" value="ECO:0007669"/>
    <property type="project" value="TreeGrafter"/>
</dbReference>
<dbReference type="InterPro" id="IPR001360">
    <property type="entry name" value="Glyco_hydro_1"/>
</dbReference>
<comment type="caution">
    <text evidence="3">The sequence shown here is derived from an EMBL/GenBank/DDBJ whole genome shotgun (WGS) entry which is preliminary data.</text>
</comment>
<evidence type="ECO:0000256" key="1">
    <source>
        <dbReference type="ARBA" id="ARBA00010838"/>
    </source>
</evidence>
<accession>A0AA88CWX5</accession>
<dbReference type="GO" id="GO:0005975">
    <property type="term" value="P:carbohydrate metabolic process"/>
    <property type="evidence" value="ECO:0007669"/>
    <property type="project" value="InterPro"/>
</dbReference>
<dbReference type="PANTHER" id="PTHR10353:SF29">
    <property type="entry name" value="BETA-GLUCOSIDASE 11"/>
    <property type="match status" value="1"/>
</dbReference>
<name>A0AA88CWX5_FICCA</name>
<dbReference type="PRINTS" id="PR00131">
    <property type="entry name" value="GLHYDRLASE1"/>
</dbReference>
<dbReference type="Gene3D" id="3.20.20.80">
    <property type="entry name" value="Glycosidases"/>
    <property type="match status" value="1"/>
</dbReference>
<dbReference type="InterPro" id="IPR017853">
    <property type="entry name" value="GH"/>
</dbReference>
<dbReference type="SUPFAM" id="SSF51445">
    <property type="entry name" value="(Trans)glycosidases"/>
    <property type="match status" value="1"/>
</dbReference>
<dbReference type="AlphaFoldDB" id="A0AA88CWX5"/>
<comment type="similarity">
    <text evidence="1 2">Belongs to the glycosyl hydrolase 1 family.</text>
</comment>
<keyword evidence="4" id="KW-1185">Reference proteome</keyword>
<dbReference type="FunFam" id="3.20.20.80:FF:000041">
    <property type="entry name" value="Beta-glucosidase 7"/>
    <property type="match status" value="1"/>
</dbReference>
<dbReference type="Proteomes" id="UP001187192">
    <property type="component" value="Unassembled WGS sequence"/>
</dbReference>
<dbReference type="PANTHER" id="PTHR10353">
    <property type="entry name" value="GLYCOSYL HYDROLASE"/>
    <property type="match status" value="1"/>
</dbReference>
<evidence type="ECO:0000313" key="4">
    <source>
        <dbReference type="Proteomes" id="UP001187192"/>
    </source>
</evidence>
<protein>
    <recommendedName>
        <fullName evidence="5">Beta-glucosidase 11-like</fullName>
    </recommendedName>
</protein>
<dbReference type="Pfam" id="PF00232">
    <property type="entry name" value="Glyco_hydro_1"/>
    <property type="match status" value="1"/>
</dbReference>
<reference evidence="3" key="1">
    <citation type="submission" date="2023-07" db="EMBL/GenBank/DDBJ databases">
        <title>draft genome sequence of fig (Ficus carica).</title>
        <authorList>
            <person name="Takahashi T."/>
            <person name="Nishimura K."/>
        </authorList>
    </citation>
    <scope>NUCLEOTIDE SEQUENCE</scope>
</reference>
<evidence type="ECO:0008006" key="5">
    <source>
        <dbReference type="Google" id="ProtNLM"/>
    </source>
</evidence>